<comment type="caution">
    <text evidence="1">The sequence shown here is derived from an EMBL/GenBank/DDBJ whole genome shotgun (WGS) entry which is preliminary data.</text>
</comment>
<dbReference type="AlphaFoldDB" id="A0A9Q0BI01"/>
<protein>
    <submittedName>
        <fullName evidence="1">Uncharacterized protein</fullName>
    </submittedName>
</protein>
<gene>
    <name evidence="1" type="ORF">M5D96_014255</name>
</gene>
<accession>A0A9Q0BI01</accession>
<name>A0A9Q0BI01_9MUSC</name>
<feature type="non-terminal residue" evidence="1">
    <location>
        <position position="1"/>
    </location>
</feature>
<keyword evidence="2" id="KW-1185">Reference proteome</keyword>
<evidence type="ECO:0000313" key="1">
    <source>
        <dbReference type="EMBL" id="KAI8032992.1"/>
    </source>
</evidence>
<evidence type="ECO:0000313" key="2">
    <source>
        <dbReference type="Proteomes" id="UP001059596"/>
    </source>
</evidence>
<sequence length="45" mass="5193">ESCPIPSDLTAARDETLKHNKKTQLTSICTNKKIKIYTYLPQMRL</sequence>
<proteinExistence type="predicted"/>
<dbReference type="EMBL" id="JAMKOV010000328">
    <property type="protein sequence ID" value="KAI8032992.1"/>
    <property type="molecule type" value="Genomic_DNA"/>
</dbReference>
<reference evidence="1" key="1">
    <citation type="journal article" date="2023" name="Genome Biol. Evol.">
        <title>Long-read-based Genome Assembly of Drosophila gunungcola Reveals Fewer Chemosensory Genes in Flower-breeding Species.</title>
        <authorList>
            <person name="Negi A."/>
            <person name="Liao B.Y."/>
            <person name="Yeh S.D."/>
        </authorList>
    </citation>
    <scope>NUCLEOTIDE SEQUENCE</scope>
    <source>
        <strain evidence="1">Sukarami</strain>
    </source>
</reference>
<organism evidence="1 2">
    <name type="scientific">Drosophila gunungcola</name>
    <name type="common">fruit fly</name>
    <dbReference type="NCBI Taxonomy" id="103775"/>
    <lineage>
        <taxon>Eukaryota</taxon>
        <taxon>Metazoa</taxon>
        <taxon>Ecdysozoa</taxon>
        <taxon>Arthropoda</taxon>
        <taxon>Hexapoda</taxon>
        <taxon>Insecta</taxon>
        <taxon>Pterygota</taxon>
        <taxon>Neoptera</taxon>
        <taxon>Endopterygota</taxon>
        <taxon>Diptera</taxon>
        <taxon>Brachycera</taxon>
        <taxon>Muscomorpha</taxon>
        <taxon>Ephydroidea</taxon>
        <taxon>Drosophilidae</taxon>
        <taxon>Drosophila</taxon>
        <taxon>Sophophora</taxon>
    </lineage>
</organism>
<dbReference type="Proteomes" id="UP001059596">
    <property type="component" value="Unassembled WGS sequence"/>
</dbReference>